<keyword evidence="1" id="KW-1133">Transmembrane helix</keyword>
<dbReference type="Proteomes" id="UP000002881">
    <property type="component" value="Chromosome"/>
</dbReference>
<reference evidence="2 3" key="1">
    <citation type="journal article" date="2012" name="Genome Biol. Evol.">
        <title>Genome Sequence of the Mesophilic Thermotogales Bacterium Mesotoga prima MesG1.Ag.4.2 Reveals the Largest Thermotogales Genome To Date.</title>
        <authorList>
            <person name="Zhaxybayeva O."/>
            <person name="Swithers K.S."/>
            <person name="Foght J."/>
            <person name="Green A.G."/>
            <person name="Bruce D."/>
            <person name="Detter C."/>
            <person name="Han S."/>
            <person name="Teshima H."/>
            <person name="Han J."/>
            <person name="Woyke T."/>
            <person name="Pitluck S."/>
            <person name="Nolan M."/>
            <person name="Ivanova N."/>
            <person name="Pati A."/>
            <person name="Land M.L."/>
            <person name="Dlutek M."/>
            <person name="Doolittle W.F."/>
            <person name="Noll K.M."/>
            <person name="Nesbo C.L."/>
        </authorList>
    </citation>
    <scope>NUCLEOTIDE SEQUENCE [LARGE SCALE GENOMIC DNA]</scope>
    <source>
        <strain evidence="3">mesG1.Ag.4.2</strain>
    </source>
</reference>
<dbReference type="GeneID" id="87108153"/>
<evidence type="ECO:0000256" key="1">
    <source>
        <dbReference type="SAM" id="Phobius"/>
    </source>
</evidence>
<dbReference type="KEGG" id="mpg:Theba_2445"/>
<gene>
    <name evidence="2" type="ORF">Theba_2445</name>
</gene>
<keyword evidence="1" id="KW-0472">Membrane</keyword>
<keyword evidence="3" id="KW-1185">Reference proteome</keyword>
<organism evidence="2 3">
    <name type="scientific">Mesotoga prima MesG1.Ag.4.2</name>
    <dbReference type="NCBI Taxonomy" id="660470"/>
    <lineage>
        <taxon>Bacteria</taxon>
        <taxon>Thermotogati</taxon>
        <taxon>Thermotogota</taxon>
        <taxon>Thermotogae</taxon>
        <taxon>Kosmotogales</taxon>
        <taxon>Kosmotogaceae</taxon>
        <taxon>Mesotoga</taxon>
    </lineage>
</organism>
<evidence type="ECO:0000313" key="3">
    <source>
        <dbReference type="Proteomes" id="UP000002881"/>
    </source>
</evidence>
<feature type="transmembrane region" description="Helical" evidence="1">
    <location>
        <begin position="12"/>
        <end position="33"/>
    </location>
</feature>
<dbReference type="AlphaFoldDB" id="I2F805"/>
<accession>I2F805</accession>
<name>I2F805_9BACT</name>
<dbReference type="RefSeq" id="WP_014731793.1">
    <property type="nucleotide sequence ID" value="NC_017934.1"/>
</dbReference>
<protein>
    <submittedName>
        <fullName evidence="2">Uncharacterized protein</fullName>
    </submittedName>
</protein>
<dbReference type="EMBL" id="CP003532">
    <property type="protein sequence ID" value="AFK08058.1"/>
    <property type="molecule type" value="Genomic_DNA"/>
</dbReference>
<keyword evidence="1" id="KW-0812">Transmembrane</keyword>
<proteinExistence type="predicted"/>
<dbReference type="HOGENOM" id="CLU_2955213_0_0_0"/>
<evidence type="ECO:0000313" key="2">
    <source>
        <dbReference type="EMBL" id="AFK08058.1"/>
    </source>
</evidence>
<sequence length="59" mass="6769" precursor="true">MRKMRRDRFYKTVLIVFTIGLAIAVMTMVIALINLTDANTSSKAFREYLDESNVIESNP</sequence>